<dbReference type="Gene3D" id="3.55.30.10">
    <property type="entry name" value="Hsp33 domain"/>
    <property type="match status" value="1"/>
</dbReference>
<name>A0A1Q8E784_9STRE</name>
<dbReference type="OrthoDB" id="9776534at2"/>
<dbReference type="Pfam" id="PF01430">
    <property type="entry name" value="HSP33"/>
    <property type="match status" value="1"/>
</dbReference>
<dbReference type="InterPro" id="IPR016154">
    <property type="entry name" value="Heat_shock_Hsp33_C"/>
</dbReference>
<dbReference type="InterPro" id="IPR016153">
    <property type="entry name" value="Heat_shock_Hsp33_N"/>
</dbReference>
<dbReference type="PANTHER" id="PTHR30111:SF1">
    <property type="entry name" value="33 KDA CHAPERONIN"/>
    <property type="match status" value="1"/>
</dbReference>
<dbReference type="InterPro" id="IPR000397">
    <property type="entry name" value="Heat_shock_Hsp33"/>
</dbReference>
<keyword evidence="8" id="KW-1185">Reference proteome</keyword>
<comment type="function">
    <text evidence="6">Redox regulated molecular chaperone. Protects both thermally unfolding and oxidatively damaged proteins from irreversible aggregation. Plays an important role in the bacterial defense system toward oxidative stress.</text>
</comment>
<evidence type="ECO:0000256" key="3">
    <source>
        <dbReference type="ARBA" id="ARBA00023157"/>
    </source>
</evidence>
<dbReference type="HAMAP" id="MF_00117">
    <property type="entry name" value="HslO"/>
    <property type="match status" value="1"/>
</dbReference>
<comment type="caution">
    <text evidence="7">The sequence shown here is derived from an EMBL/GenBank/DDBJ whole genome shotgun (WGS) entry which is preliminary data.</text>
</comment>
<dbReference type="CDD" id="cd00498">
    <property type="entry name" value="Hsp33"/>
    <property type="match status" value="1"/>
</dbReference>
<gene>
    <name evidence="6" type="primary">hslO</name>
    <name evidence="7" type="ORF">BU202_06475</name>
</gene>
<dbReference type="Proteomes" id="UP000186890">
    <property type="component" value="Unassembled WGS sequence"/>
</dbReference>
<keyword evidence="5 6" id="KW-0676">Redox-active center</keyword>
<dbReference type="SUPFAM" id="SSF64397">
    <property type="entry name" value="Hsp33 domain"/>
    <property type="match status" value="1"/>
</dbReference>
<keyword evidence="1 6" id="KW-0963">Cytoplasm</keyword>
<organism evidence="7 8">
    <name type="scientific">Streptococcus cuniculi</name>
    <dbReference type="NCBI Taxonomy" id="1432788"/>
    <lineage>
        <taxon>Bacteria</taxon>
        <taxon>Bacillati</taxon>
        <taxon>Bacillota</taxon>
        <taxon>Bacilli</taxon>
        <taxon>Lactobacillales</taxon>
        <taxon>Streptococcaceae</taxon>
        <taxon>Streptococcus</taxon>
    </lineage>
</organism>
<accession>A0A1Q8E784</accession>
<dbReference type="GO" id="GO:0005737">
    <property type="term" value="C:cytoplasm"/>
    <property type="evidence" value="ECO:0007669"/>
    <property type="project" value="UniProtKB-SubCell"/>
</dbReference>
<proteinExistence type="inferred from homology"/>
<evidence type="ECO:0000256" key="2">
    <source>
        <dbReference type="ARBA" id="ARBA00022833"/>
    </source>
</evidence>
<evidence type="ECO:0000256" key="5">
    <source>
        <dbReference type="ARBA" id="ARBA00023284"/>
    </source>
</evidence>
<sequence length="288" mass="31382">MDKMIKTISENGHFRAFVLDSTQTVKTAQEKHDTMASSTVALGRTLIANQMLAANEKGNTKITLKILGNSSLGAIISVADTHGHVKGYIQNPDIDLKKTATGEVIVGPLVGQGQFLVITDYGMGHPYNSMTPLISGEIGEDFAYFLTESQQTPSAVGLNVLLDEEDKVKVAGGFLVQVLPGATEAEIAQFEKRIQTMPAISSLLESDNHIEAVLEAIYGDQPFKRLSEDTVSFTCDCSKERFLTALASLPKTDLEEMKEEDQGAAITCQFCQTHYQFDENDLEELING</sequence>
<dbReference type="RefSeq" id="WP_075104979.1">
    <property type="nucleotide sequence ID" value="NZ_MSJM01000005.1"/>
</dbReference>
<evidence type="ECO:0000256" key="4">
    <source>
        <dbReference type="ARBA" id="ARBA00023186"/>
    </source>
</evidence>
<dbReference type="EMBL" id="MSJM01000005">
    <property type="protein sequence ID" value="OLF47672.1"/>
    <property type="molecule type" value="Genomic_DNA"/>
</dbReference>
<evidence type="ECO:0000256" key="6">
    <source>
        <dbReference type="HAMAP-Rule" id="MF_00117"/>
    </source>
</evidence>
<dbReference type="GO" id="GO:0044183">
    <property type="term" value="F:protein folding chaperone"/>
    <property type="evidence" value="ECO:0007669"/>
    <property type="project" value="TreeGrafter"/>
</dbReference>
<feature type="disulfide bond" description="Redox-active" evidence="6">
    <location>
        <begin position="268"/>
        <end position="271"/>
    </location>
</feature>
<keyword evidence="3 6" id="KW-1015">Disulfide bond</keyword>
<dbReference type="PIRSF" id="PIRSF005261">
    <property type="entry name" value="Heat_shock_Hsp33"/>
    <property type="match status" value="1"/>
</dbReference>
<comment type="subcellular location">
    <subcellularLocation>
        <location evidence="6">Cytoplasm</location>
    </subcellularLocation>
</comment>
<comment type="PTM">
    <text evidence="6">Under oxidizing conditions two disulfide bonds are formed involving the reactive cysteines. Under reducing conditions zinc is bound to the reactive cysteines and the protein is inactive.</text>
</comment>
<dbReference type="PANTHER" id="PTHR30111">
    <property type="entry name" value="33 KDA CHAPERONIN"/>
    <property type="match status" value="1"/>
</dbReference>
<feature type="disulfide bond" description="Redox-active" evidence="6">
    <location>
        <begin position="235"/>
        <end position="237"/>
    </location>
</feature>
<evidence type="ECO:0000313" key="8">
    <source>
        <dbReference type="Proteomes" id="UP000186890"/>
    </source>
</evidence>
<dbReference type="GO" id="GO:0051082">
    <property type="term" value="F:unfolded protein binding"/>
    <property type="evidence" value="ECO:0007669"/>
    <property type="project" value="UniProtKB-UniRule"/>
</dbReference>
<dbReference type="Gene3D" id="3.90.1280.10">
    <property type="entry name" value="HSP33 redox switch-like"/>
    <property type="match status" value="1"/>
</dbReference>
<evidence type="ECO:0000313" key="7">
    <source>
        <dbReference type="EMBL" id="OLF47672.1"/>
    </source>
</evidence>
<dbReference type="SUPFAM" id="SSF118352">
    <property type="entry name" value="HSP33 redox switch-like"/>
    <property type="match status" value="1"/>
</dbReference>
<protein>
    <recommendedName>
        <fullName evidence="6">33 kDa chaperonin</fullName>
    </recommendedName>
    <alternativeName>
        <fullName evidence="6">Heat shock protein 33 homolog</fullName>
        <shortName evidence="6">HSP33</shortName>
    </alternativeName>
</protein>
<comment type="similarity">
    <text evidence="6">Belongs to the HSP33 family.</text>
</comment>
<dbReference type="GO" id="GO:0042026">
    <property type="term" value="P:protein refolding"/>
    <property type="evidence" value="ECO:0007669"/>
    <property type="project" value="TreeGrafter"/>
</dbReference>
<dbReference type="NCBIfam" id="NF001033">
    <property type="entry name" value="PRK00114.1"/>
    <property type="match status" value="1"/>
</dbReference>
<dbReference type="AlphaFoldDB" id="A0A1Q8E784"/>
<reference evidence="8" key="1">
    <citation type="submission" date="2016-12" db="EMBL/GenBank/DDBJ databases">
        <authorList>
            <person name="Gulvik C.A."/>
        </authorList>
    </citation>
    <scope>NUCLEOTIDE SEQUENCE [LARGE SCALE GENOMIC DNA]</scope>
    <source>
        <strain evidence="8">NED12-00049-6B</strain>
    </source>
</reference>
<evidence type="ECO:0000256" key="1">
    <source>
        <dbReference type="ARBA" id="ARBA00022490"/>
    </source>
</evidence>
<keyword evidence="4 6" id="KW-0143">Chaperone</keyword>
<keyword evidence="2 6" id="KW-0862">Zinc</keyword>